<feature type="region of interest" description="Disordered" evidence="1">
    <location>
        <begin position="106"/>
        <end position="150"/>
    </location>
</feature>
<evidence type="ECO:0000256" key="1">
    <source>
        <dbReference type="SAM" id="MobiDB-lite"/>
    </source>
</evidence>
<dbReference type="RefSeq" id="WP_008386451.1">
    <property type="nucleotide sequence ID" value="NZ_AOIV01000024.1"/>
</dbReference>
<protein>
    <submittedName>
        <fullName evidence="2">Uncharacterized protein</fullName>
    </submittedName>
</protein>
<dbReference type="eggNOG" id="ENOG502N5TK">
    <property type="taxonomic scope" value="Archaea"/>
</dbReference>
<dbReference type="SUPFAM" id="SSF56784">
    <property type="entry name" value="HAD-like"/>
    <property type="match status" value="1"/>
</dbReference>
<dbReference type="InterPro" id="IPR023214">
    <property type="entry name" value="HAD_sf"/>
</dbReference>
<comment type="caution">
    <text evidence="2">The sequence shown here is derived from an EMBL/GenBank/DDBJ whole genome shotgun (WGS) entry which is preliminary data.</text>
</comment>
<gene>
    <name evidence="2" type="ORF">C474_10316</name>
</gene>
<dbReference type="OrthoDB" id="200727at2157"/>
<accession>M0D7N3</accession>
<dbReference type="EMBL" id="AOIV01000024">
    <property type="protein sequence ID" value="ELZ30848.1"/>
    <property type="molecule type" value="Genomic_DNA"/>
</dbReference>
<evidence type="ECO:0000313" key="3">
    <source>
        <dbReference type="Proteomes" id="UP000011513"/>
    </source>
</evidence>
<proteinExistence type="predicted"/>
<dbReference type="InParanoid" id="M0D7N3"/>
<name>M0D7N3_HALPD</name>
<dbReference type="Gene3D" id="3.40.50.1000">
    <property type="entry name" value="HAD superfamily/HAD-like"/>
    <property type="match status" value="1"/>
</dbReference>
<organism evidence="2 3">
    <name type="scientific">Halogeometricum pallidum JCM 14848</name>
    <dbReference type="NCBI Taxonomy" id="1227487"/>
    <lineage>
        <taxon>Archaea</taxon>
        <taxon>Methanobacteriati</taxon>
        <taxon>Methanobacteriota</taxon>
        <taxon>Stenosarchaea group</taxon>
        <taxon>Halobacteria</taxon>
        <taxon>Halobacteriales</taxon>
        <taxon>Haloferacaceae</taxon>
        <taxon>Halogeometricum</taxon>
    </lineage>
</organism>
<dbReference type="AlphaFoldDB" id="M0D7N3"/>
<sequence length="150" mass="16794">MSDSDTDGEGVMLDGEEPFDADEHQRIAVDFDKTLTKGEESYITKRAEEPDEEMVEWVNYQYRQGHTIIVWTARPWEAAQETVARLTEWGIDWHGLRMEKGHADVYVDDKGSTPSEQLGDHGFDGDGDLNDGEGLVDKDKDGDADDAGSQ</sequence>
<dbReference type="Proteomes" id="UP000011513">
    <property type="component" value="Unassembled WGS sequence"/>
</dbReference>
<keyword evidence="3" id="KW-1185">Reference proteome</keyword>
<reference evidence="2 3" key="1">
    <citation type="journal article" date="2014" name="PLoS Genet.">
        <title>Phylogenetically driven sequencing of extremely halophilic archaea reveals strategies for static and dynamic osmo-response.</title>
        <authorList>
            <person name="Becker E.A."/>
            <person name="Seitzer P.M."/>
            <person name="Tritt A."/>
            <person name="Larsen D."/>
            <person name="Krusor M."/>
            <person name="Yao A.I."/>
            <person name="Wu D."/>
            <person name="Madern D."/>
            <person name="Eisen J.A."/>
            <person name="Darling A.E."/>
            <person name="Facciotti M.T."/>
        </authorList>
    </citation>
    <scope>NUCLEOTIDE SEQUENCE [LARGE SCALE GENOMIC DNA]</scope>
    <source>
        <strain evidence="2 3">JCM 14848</strain>
    </source>
</reference>
<dbReference type="InterPro" id="IPR036412">
    <property type="entry name" value="HAD-like_sf"/>
</dbReference>
<dbReference type="PATRIC" id="fig|1227487.5.peg.2083"/>
<evidence type="ECO:0000313" key="2">
    <source>
        <dbReference type="EMBL" id="ELZ30848.1"/>
    </source>
</evidence>